<dbReference type="EMBL" id="JAUUTY010000003">
    <property type="protein sequence ID" value="KAK1665923.1"/>
    <property type="molecule type" value="Genomic_DNA"/>
</dbReference>
<keyword evidence="2" id="KW-1185">Reference proteome</keyword>
<reference evidence="1" key="1">
    <citation type="submission" date="2023-07" db="EMBL/GenBank/DDBJ databases">
        <title>A chromosome-level genome assembly of Lolium multiflorum.</title>
        <authorList>
            <person name="Chen Y."/>
            <person name="Copetti D."/>
            <person name="Kolliker R."/>
            <person name="Studer B."/>
        </authorList>
    </citation>
    <scope>NUCLEOTIDE SEQUENCE</scope>
    <source>
        <strain evidence="1">02402/16</strain>
        <tissue evidence="1">Leaf</tissue>
    </source>
</reference>
<evidence type="ECO:0000313" key="1">
    <source>
        <dbReference type="EMBL" id="KAK1665923.1"/>
    </source>
</evidence>
<protein>
    <submittedName>
        <fullName evidence="1">Uncharacterized protein</fullName>
    </submittedName>
</protein>
<proteinExistence type="predicted"/>
<dbReference type="AlphaFoldDB" id="A0AAD8SWZ8"/>
<evidence type="ECO:0000313" key="2">
    <source>
        <dbReference type="Proteomes" id="UP001231189"/>
    </source>
</evidence>
<dbReference type="Proteomes" id="UP001231189">
    <property type="component" value="Unassembled WGS sequence"/>
</dbReference>
<gene>
    <name evidence="1" type="ORF">QYE76_054082</name>
</gene>
<dbReference type="Pfam" id="PF14223">
    <property type="entry name" value="Retrotran_gag_2"/>
    <property type="match status" value="1"/>
</dbReference>
<comment type="caution">
    <text evidence="1">The sequence shown here is derived from an EMBL/GenBank/DDBJ whole genome shotgun (WGS) entry which is preliminary data.</text>
</comment>
<name>A0AAD8SWZ8_LOLMU</name>
<organism evidence="1 2">
    <name type="scientific">Lolium multiflorum</name>
    <name type="common">Italian ryegrass</name>
    <name type="synonym">Lolium perenne subsp. multiflorum</name>
    <dbReference type="NCBI Taxonomy" id="4521"/>
    <lineage>
        <taxon>Eukaryota</taxon>
        <taxon>Viridiplantae</taxon>
        <taxon>Streptophyta</taxon>
        <taxon>Embryophyta</taxon>
        <taxon>Tracheophyta</taxon>
        <taxon>Spermatophyta</taxon>
        <taxon>Magnoliopsida</taxon>
        <taxon>Liliopsida</taxon>
        <taxon>Poales</taxon>
        <taxon>Poaceae</taxon>
        <taxon>BOP clade</taxon>
        <taxon>Pooideae</taxon>
        <taxon>Poodae</taxon>
        <taxon>Poeae</taxon>
        <taxon>Poeae Chloroplast Group 2 (Poeae type)</taxon>
        <taxon>Loliodinae</taxon>
        <taxon>Loliinae</taxon>
        <taxon>Lolium</taxon>
    </lineage>
</organism>
<sequence length="268" mass="30363">MTTKDFLATIKRSDIVFLRITVFFMDIQPSFAPPLNRVKELDIEVFDIWADAYNYTTYIIGGGVGAVAADKEYAFPQAPVGRGPEKAFAEGDKDRDVKDGIGGEMMELQAINKEQLASTELWRIIEEGYSPQDPMNLTRREVVDHQLNAIAIDMINLAITPKDHAHIRSLKTAKEAWDELDKLFLGNGSIQCSRFCEVMANDFVMVEGESPEEMYRHLIALSMQMRDLGATFVDDLMIKKKFYIALLPWSGNKKRNSRSRNSCYNCGD</sequence>
<accession>A0AAD8SWZ8</accession>